<reference evidence="2" key="1">
    <citation type="submission" date="2021-06" db="EMBL/GenBank/DDBJ databases">
        <title>44 bacteria genomes isolated from Dapeng, Shenzhen.</title>
        <authorList>
            <person name="Zheng W."/>
            <person name="Yu S."/>
            <person name="Huang Y."/>
        </authorList>
    </citation>
    <scope>NUCLEOTIDE SEQUENCE</scope>
    <source>
        <strain evidence="2">DP5N28-2</strain>
    </source>
</reference>
<dbReference type="EMBL" id="JAHVHU010000005">
    <property type="protein sequence ID" value="MBY5957511.1"/>
    <property type="molecule type" value="Genomic_DNA"/>
</dbReference>
<keyword evidence="3" id="KW-1185">Reference proteome</keyword>
<feature type="transmembrane region" description="Helical" evidence="1">
    <location>
        <begin position="51"/>
        <end position="68"/>
    </location>
</feature>
<evidence type="ECO:0000256" key="1">
    <source>
        <dbReference type="SAM" id="Phobius"/>
    </source>
</evidence>
<keyword evidence="1" id="KW-0812">Transmembrane</keyword>
<dbReference type="AlphaFoldDB" id="A0A953HVW4"/>
<keyword evidence="1" id="KW-0472">Membrane</keyword>
<comment type="caution">
    <text evidence="2">The sequence shown here is derived from an EMBL/GenBank/DDBJ whole genome shotgun (WGS) entry which is preliminary data.</text>
</comment>
<organism evidence="2 3">
    <name type="scientific">Membranihabitans marinus</name>
    <dbReference type="NCBI Taxonomy" id="1227546"/>
    <lineage>
        <taxon>Bacteria</taxon>
        <taxon>Pseudomonadati</taxon>
        <taxon>Bacteroidota</taxon>
        <taxon>Saprospiria</taxon>
        <taxon>Saprospirales</taxon>
        <taxon>Saprospiraceae</taxon>
        <taxon>Membranihabitans</taxon>
    </lineage>
</organism>
<name>A0A953HVW4_9BACT</name>
<protein>
    <submittedName>
        <fullName evidence="2">Uncharacterized protein</fullName>
    </submittedName>
</protein>
<dbReference type="RefSeq" id="WP_222579030.1">
    <property type="nucleotide sequence ID" value="NZ_JAHVHU010000005.1"/>
</dbReference>
<sequence length="148" mass="17797">MEKNIIRPRIFHKRIRTAILLVLLVFFVLGMYALGQSLINGHSSRFDIRDWSFLFWFVLCAFMILVYWDQEQKAKYYIRWTDSDLYYKLDPGPERRLDLSQVKRVNANYSKVFFYMKDGSVKLVNFYSLDPRFKDVQKAMSINEKLVV</sequence>
<keyword evidence="1" id="KW-1133">Transmembrane helix</keyword>
<evidence type="ECO:0000313" key="2">
    <source>
        <dbReference type="EMBL" id="MBY5957511.1"/>
    </source>
</evidence>
<evidence type="ECO:0000313" key="3">
    <source>
        <dbReference type="Proteomes" id="UP000753961"/>
    </source>
</evidence>
<dbReference type="Proteomes" id="UP000753961">
    <property type="component" value="Unassembled WGS sequence"/>
</dbReference>
<gene>
    <name evidence="2" type="ORF">KUV50_05140</name>
</gene>
<accession>A0A953HVW4</accession>
<proteinExistence type="predicted"/>